<organism evidence="2">
    <name type="scientific">Cyberlindnera fabianii</name>
    <name type="common">Yeast</name>
    <name type="synonym">Hansenula fabianii</name>
    <dbReference type="NCBI Taxonomy" id="36022"/>
    <lineage>
        <taxon>Eukaryota</taxon>
        <taxon>Fungi</taxon>
        <taxon>Dikarya</taxon>
        <taxon>Ascomycota</taxon>
        <taxon>Saccharomycotina</taxon>
        <taxon>Saccharomycetes</taxon>
        <taxon>Phaffomycetales</taxon>
        <taxon>Phaffomycetaceae</taxon>
        <taxon>Cyberlindnera</taxon>
    </lineage>
</organism>
<protein>
    <submittedName>
        <fullName evidence="2">CYFA0S01e14158g1_1</fullName>
    </submittedName>
</protein>
<dbReference type="Pfam" id="PF12697">
    <property type="entry name" value="Abhydrolase_6"/>
    <property type="match status" value="1"/>
</dbReference>
<dbReference type="VEuPathDB" id="FungiDB:BON22_0225"/>
<dbReference type="InterPro" id="IPR029058">
    <property type="entry name" value="AB_hydrolase_fold"/>
</dbReference>
<feature type="domain" description="AB hydrolase-1" evidence="1">
    <location>
        <begin position="64"/>
        <end position="176"/>
    </location>
</feature>
<dbReference type="PhylomeDB" id="A0A061AJC5"/>
<reference evidence="2" key="1">
    <citation type="journal article" date="2014" name="Genome Announc.">
        <title>Genome sequence of the yeast Cyberlindnera fabianii (Hansenula fabianii).</title>
        <authorList>
            <person name="Freel K.C."/>
            <person name="Sarilar V."/>
            <person name="Neuveglise C."/>
            <person name="Devillers H."/>
            <person name="Friedrich A."/>
            <person name="Schacherer J."/>
        </authorList>
    </citation>
    <scope>NUCLEOTIDE SEQUENCE</scope>
    <source>
        <strain evidence="2">YJS4271</strain>
    </source>
</reference>
<dbReference type="OrthoDB" id="94039at2759"/>
<dbReference type="InterPro" id="IPR000073">
    <property type="entry name" value="AB_hydrolase_1"/>
</dbReference>
<dbReference type="InterPro" id="IPR050228">
    <property type="entry name" value="Carboxylesterase_BioH"/>
</dbReference>
<evidence type="ECO:0000259" key="1">
    <source>
        <dbReference type="Pfam" id="PF12697"/>
    </source>
</evidence>
<accession>A0A061AJC5</accession>
<dbReference type="Gene3D" id="3.40.50.1820">
    <property type="entry name" value="alpha/beta hydrolase"/>
    <property type="match status" value="1"/>
</dbReference>
<dbReference type="PANTHER" id="PTHR43194:SF2">
    <property type="entry name" value="PEROXISOMAL MEMBRANE PROTEIN LPX1"/>
    <property type="match status" value="1"/>
</dbReference>
<gene>
    <name evidence="2" type="ORF">CYFA0S_01e14158g</name>
</gene>
<sequence length="377" mass="43548">MTLTTLATVSAEMYDRYTKVVEAEFPRIRLHSTIPTGAPLAIVFDHFRLHRDRVSEFRQHVNLYFVPGTGMIKSIWRYHIKRLFEYSENNPDLPWQLVNCIALDHVNHGDSAVENAGVLGWEYDWREGSHDLIQVVKSLRLTGTNIAIGHSMGGFQTIYSTLISPQMFKFVIVFEPVTHGTELESEIFRKKIIPAVARVIQTEFKNEKEYETYMRKKSIFRKFKKEILDEFIETEKIVHRDGTVSMKTSKEAHIICYCAAALIFPQGLQFIRNSQTKIVSVYGELATWTPKESVQQVKDIIESKPGSEFKMVPGAEHLLTAELPDLTIEKIIEILNDRVKKENIEKGKFDRKKYDETFKLNYNAVYGDVLLPKRGKL</sequence>
<evidence type="ECO:0000313" key="2">
    <source>
        <dbReference type="EMBL" id="CDR37650.1"/>
    </source>
</evidence>
<dbReference type="SUPFAM" id="SSF53474">
    <property type="entry name" value="alpha/beta-Hydrolases"/>
    <property type="match status" value="1"/>
</dbReference>
<dbReference type="EMBL" id="LK052886">
    <property type="protein sequence ID" value="CDR37650.1"/>
    <property type="molecule type" value="Genomic_DNA"/>
</dbReference>
<dbReference type="AlphaFoldDB" id="A0A061AJC5"/>
<dbReference type="PANTHER" id="PTHR43194">
    <property type="entry name" value="HYDROLASE ALPHA/BETA FOLD FAMILY"/>
    <property type="match status" value="1"/>
</dbReference>
<name>A0A061AJC5_CYBFA</name>
<proteinExistence type="predicted"/>